<keyword evidence="7 12" id="KW-0811">Translocation</keyword>
<dbReference type="PRINTS" id="PR01755">
    <property type="entry name" value="SECFTRNLCASE"/>
</dbReference>
<evidence type="ECO:0000313" key="15">
    <source>
        <dbReference type="Proteomes" id="UP000198619"/>
    </source>
</evidence>
<dbReference type="InterPro" id="IPR022646">
    <property type="entry name" value="SecD/SecF_CS"/>
</dbReference>
<evidence type="ECO:0000256" key="3">
    <source>
        <dbReference type="ARBA" id="ARBA00022475"/>
    </source>
</evidence>
<comment type="similarity">
    <text evidence="12">Belongs to the SecD/SecF family. SecF subfamily.</text>
</comment>
<evidence type="ECO:0000256" key="5">
    <source>
        <dbReference type="ARBA" id="ARBA00022927"/>
    </source>
</evidence>
<evidence type="ECO:0000313" key="14">
    <source>
        <dbReference type="EMBL" id="SFA76904.1"/>
    </source>
</evidence>
<dbReference type="OrthoDB" id="9805019at2"/>
<dbReference type="PANTHER" id="PTHR30081">
    <property type="entry name" value="PROTEIN-EXPORT MEMBRANE PROTEIN SEC"/>
    <property type="match status" value="1"/>
</dbReference>
<evidence type="ECO:0000259" key="13">
    <source>
        <dbReference type="Pfam" id="PF02355"/>
    </source>
</evidence>
<dbReference type="PANTHER" id="PTHR30081:SF8">
    <property type="entry name" value="PROTEIN TRANSLOCASE SUBUNIT SECF"/>
    <property type="match status" value="1"/>
</dbReference>
<dbReference type="NCBIfam" id="TIGR00966">
    <property type="entry name" value="transloc_SecF"/>
    <property type="match status" value="1"/>
</dbReference>
<dbReference type="NCBIfam" id="TIGR00916">
    <property type="entry name" value="2A0604s01"/>
    <property type="match status" value="1"/>
</dbReference>
<keyword evidence="4 12" id="KW-0812">Transmembrane</keyword>
<dbReference type="Pfam" id="PF07549">
    <property type="entry name" value="Sec_GG"/>
    <property type="match status" value="1"/>
</dbReference>
<comment type="similarity">
    <text evidence="10">In the C-terminal section; belongs to the SecD/SecF family. SecF subfamily.</text>
</comment>
<evidence type="ECO:0000256" key="11">
    <source>
        <dbReference type="ARBA" id="ARBA00061053"/>
    </source>
</evidence>
<dbReference type="Gene3D" id="1.20.1640.10">
    <property type="entry name" value="Multidrug efflux transporter AcrB transmembrane domain"/>
    <property type="match status" value="1"/>
</dbReference>
<organism evidence="14 15">
    <name type="scientific">Clostridium frigidicarnis</name>
    <dbReference type="NCBI Taxonomy" id="84698"/>
    <lineage>
        <taxon>Bacteria</taxon>
        <taxon>Bacillati</taxon>
        <taxon>Bacillota</taxon>
        <taxon>Clostridia</taxon>
        <taxon>Eubacteriales</taxon>
        <taxon>Clostridiaceae</taxon>
        <taxon>Clostridium</taxon>
    </lineage>
</organism>
<feature type="transmembrane region" description="Helical" evidence="12">
    <location>
        <begin position="178"/>
        <end position="197"/>
    </location>
</feature>
<dbReference type="SUPFAM" id="SSF82866">
    <property type="entry name" value="Multidrug efflux transporter AcrB transmembrane domain"/>
    <property type="match status" value="1"/>
</dbReference>
<comment type="subcellular location">
    <subcellularLocation>
        <location evidence="1 12">Cell membrane</location>
        <topology evidence="1 12">Multi-pass membrane protein</topology>
    </subcellularLocation>
</comment>
<feature type="domain" description="Protein export membrane protein SecD/SecF C-terminal" evidence="13">
    <location>
        <begin position="104"/>
        <end position="279"/>
    </location>
</feature>
<protein>
    <recommendedName>
        <fullName evidence="12">Protein-export membrane protein SecF</fullName>
    </recommendedName>
</protein>
<dbReference type="FunFam" id="1.20.1640.10:FF:000024">
    <property type="entry name" value="Multifunctional fusion protein"/>
    <property type="match status" value="1"/>
</dbReference>
<evidence type="ECO:0000256" key="8">
    <source>
        <dbReference type="ARBA" id="ARBA00023136"/>
    </source>
</evidence>
<gene>
    <name evidence="12" type="primary">secF</name>
    <name evidence="14" type="ORF">SAMN04488528_1002139</name>
</gene>
<keyword evidence="6 12" id="KW-1133">Transmembrane helix</keyword>
<dbReference type="GO" id="GO:0043952">
    <property type="term" value="P:protein transport by the Sec complex"/>
    <property type="evidence" value="ECO:0007669"/>
    <property type="project" value="UniProtKB-UniRule"/>
</dbReference>
<dbReference type="InterPro" id="IPR022645">
    <property type="entry name" value="SecD/SecF_bac"/>
</dbReference>
<dbReference type="GO" id="GO:0005886">
    <property type="term" value="C:plasma membrane"/>
    <property type="evidence" value="ECO:0007669"/>
    <property type="project" value="UniProtKB-SubCell"/>
</dbReference>
<dbReference type="InterPro" id="IPR048634">
    <property type="entry name" value="SecD_SecF_C"/>
</dbReference>
<name>A0A1I0VKH5_9CLOT</name>
<dbReference type="HAMAP" id="MF_01464_B">
    <property type="entry name" value="SecF_B"/>
    <property type="match status" value="1"/>
</dbReference>
<evidence type="ECO:0000256" key="1">
    <source>
        <dbReference type="ARBA" id="ARBA00004651"/>
    </source>
</evidence>
<dbReference type="InterPro" id="IPR055344">
    <property type="entry name" value="SecD_SecF_C_bact"/>
</dbReference>
<feature type="transmembrane region" description="Helical" evidence="12">
    <location>
        <begin position="126"/>
        <end position="144"/>
    </location>
</feature>
<dbReference type="InterPro" id="IPR005665">
    <property type="entry name" value="SecF_bac"/>
</dbReference>
<dbReference type="Proteomes" id="UP000198619">
    <property type="component" value="Unassembled WGS sequence"/>
</dbReference>
<evidence type="ECO:0000256" key="7">
    <source>
        <dbReference type="ARBA" id="ARBA00023010"/>
    </source>
</evidence>
<feature type="transmembrane region" description="Helical" evidence="12">
    <location>
        <begin position="228"/>
        <end position="245"/>
    </location>
</feature>
<dbReference type="GO" id="GO:0065002">
    <property type="term" value="P:intracellular protein transmembrane transport"/>
    <property type="evidence" value="ECO:0007669"/>
    <property type="project" value="UniProtKB-UniRule"/>
</dbReference>
<comment type="function">
    <text evidence="9 12">Part of the Sec protein translocase complex. Interacts with the SecYEG preprotein conducting channel. SecDF uses the proton motive force (PMF) to complete protein translocation after the ATP-dependent function of SecA.</text>
</comment>
<evidence type="ECO:0000256" key="6">
    <source>
        <dbReference type="ARBA" id="ARBA00022989"/>
    </source>
</evidence>
<keyword evidence="5 12" id="KW-0653">Protein transport</keyword>
<dbReference type="EMBL" id="FOKI01000002">
    <property type="protein sequence ID" value="SFA76904.1"/>
    <property type="molecule type" value="Genomic_DNA"/>
</dbReference>
<dbReference type="AlphaFoldDB" id="A0A1I0VKH5"/>
<comment type="subunit">
    <text evidence="12">Forms a complex with SecD. Part of the essential Sec protein translocation apparatus which comprises SecA, SecYEG and auxiliary proteins SecDF. Other proteins may also be involved.</text>
</comment>
<keyword evidence="8 12" id="KW-0472">Membrane</keyword>
<feature type="transmembrane region" description="Helical" evidence="12">
    <location>
        <begin position="151"/>
        <end position="172"/>
    </location>
</feature>
<feature type="transmembrane region" description="Helical" evidence="12">
    <location>
        <begin position="251"/>
        <end position="277"/>
    </location>
</feature>
<evidence type="ECO:0000256" key="12">
    <source>
        <dbReference type="HAMAP-Rule" id="MF_01464"/>
    </source>
</evidence>
<comment type="similarity">
    <text evidence="11">In the N-terminal section; belongs to the SecD/SecF family. SecD subfamily.</text>
</comment>
<evidence type="ECO:0000256" key="9">
    <source>
        <dbReference type="ARBA" id="ARBA00059018"/>
    </source>
</evidence>
<accession>A0A1I0VKH5</accession>
<sequence length="290" mass="32127">MLKIIEKTKIWFAASLIIIIIGLGFIITKGFNFGIDFKGGTQVVIDIGKDFDKFEVEEIIKNYANDVTTNKVDGNQIEIKSNNLDSNKVSEMFKEIKDTYSLEDSALISQDEIGATIGKELAKKSVIALIISTLAILIYVAIRFEFKFGSAAVLALIHDVLITVSVYAIFQIPINTPFIAAILSIVGYSINDTIVIFDRIRENQKKMRGVTPTELANVSITQTIKRSINTSLTTVITISCVYAFVPSIRDFAFPLLLGIICGAYSSIFIASPLWVIFKNKGKHNTVKLKK</sequence>
<evidence type="ECO:0000256" key="10">
    <source>
        <dbReference type="ARBA" id="ARBA00060856"/>
    </source>
</evidence>
<dbReference type="GO" id="GO:0006605">
    <property type="term" value="P:protein targeting"/>
    <property type="evidence" value="ECO:0007669"/>
    <property type="project" value="UniProtKB-UniRule"/>
</dbReference>
<proteinExistence type="inferred from homology"/>
<dbReference type="RefSeq" id="WP_090038335.1">
    <property type="nucleotide sequence ID" value="NZ_FOKI01000002.1"/>
</dbReference>
<dbReference type="STRING" id="84698.SAMN04488528_1002139"/>
<keyword evidence="3 12" id="KW-1003">Cell membrane</keyword>
<keyword evidence="2 12" id="KW-0813">Transport</keyword>
<feature type="transmembrane region" description="Helical" evidence="12">
    <location>
        <begin position="12"/>
        <end position="31"/>
    </location>
</feature>
<dbReference type="InterPro" id="IPR022813">
    <property type="entry name" value="SecD/SecF_arch_bac"/>
</dbReference>
<evidence type="ECO:0000256" key="2">
    <source>
        <dbReference type="ARBA" id="ARBA00022448"/>
    </source>
</evidence>
<reference evidence="14 15" key="1">
    <citation type="submission" date="2016-10" db="EMBL/GenBank/DDBJ databases">
        <authorList>
            <person name="de Groot N.N."/>
        </authorList>
    </citation>
    <scope>NUCLEOTIDE SEQUENCE [LARGE SCALE GENOMIC DNA]</scope>
    <source>
        <strain evidence="14 15">DSM 12271</strain>
    </source>
</reference>
<evidence type="ECO:0000256" key="4">
    <source>
        <dbReference type="ARBA" id="ARBA00022692"/>
    </source>
</evidence>
<dbReference type="GO" id="GO:0015450">
    <property type="term" value="F:protein-transporting ATPase activity"/>
    <property type="evidence" value="ECO:0007669"/>
    <property type="project" value="InterPro"/>
</dbReference>
<keyword evidence="15" id="KW-1185">Reference proteome</keyword>
<dbReference type="Pfam" id="PF02355">
    <property type="entry name" value="SecD_SecF_C"/>
    <property type="match status" value="1"/>
</dbReference>